<dbReference type="Proteomes" id="UP000810207">
    <property type="component" value="Unassembled WGS sequence"/>
</dbReference>
<accession>A0ABS4RY89</accession>
<dbReference type="RefSeq" id="WP_211084288.1">
    <property type="nucleotide sequence ID" value="NZ_CBCSLC010000064.1"/>
</dbReference>
<proteinExistence type="predicted"/>
<evidence type="ECO:0000313" key="1">
    <source>
        <dbReference type="EMBL" id="MBP2247863.1"/>
    </source>
</evidence>
<reference evidence="1 2" key="1">
    <citation type="submission" date="2021-03" db="EMBL/GenBank/DDBJ databases">
        <title>Genomic Encyclopedia of Type Strains, Phase IV (KMG-IV): sequencing the most valuable type-strain genomes for metagenomic binning, comparative biology and taxonomic classification.</title>
        <authorList>
            <person name="Goeker M."/>
        </authorList>
    </citation>
    <scope>NUCLEOTIDE SEQUENCE [LARGE SCALE GENOMIC DNA]</scope>
    <source>
        <strain evidence="1 2">DSM 21292</strain>
    </source>
</reference>
<sequence length="413" mass="45051">MPKETDRLKLPLPLGNENVTRESINRIFEKIDAGVATRESILIPAESDLNSYITEGEYYCPANATVETLLNSPTGEAFHLTVEPHAGVLQTLTTFQPGNLEVFQRNYYFGWGAWKKVPTRDELEVILPQADENAQAAVNVAVKPIIESYSPNLVKNSSANLGMSNWNYPEGSSLWAVTTSVDSRVSKYFSMSYPLTSGLYSMLNSDSITVSPGDYMLQAVFYTWGMNEGNLYIEVLNSASNATIASLVANGNTGWHRKTKVVTIPAGVSGIKLRLVVSGPVPTTTKAISRIKFSGGSADVPYSAEGDDLAIFEQGQMFKLTRDNGRLKSTLSTINFNDLITAGQYFVNPSVPNAPVGGGTGGFYVEVIVDSDLYILQRATKQNSVPTLWVRTKQGGVWGAWVLHTQPKVWGAL</sequence>
<name>A0ABS4RY89_PAEXY</name>
<organism evidence="1 2">
    <name type="scientific">Paenibacillus xylanexedens</name>
    <dbReference type="NCBI Taxonomy" id="528191"/>
    <lineage>
        <taxon>Bacteria</taxon>
        <taxon>Bacillati</taxon>
        <taxon>Bacillota</taxon>
        <taxon>Bacilli</taxon>
        <taxon>Bacillales</taxon>
        <taxon>Paenibacillaceae</taxon>
        <taxon>Paenibacillus</taxon>
    </lineage>
</organism>
<evidence type="ECO:0000313" key="2">
    <source>
        <dbReference type="Proteomes" id="UP000810207"/>
    </source>
</evidence>
<protein>
    <submittedName>
        <fullName evidence="1">Uncharacterized protein</fullName>
    </submittedName>
</protein>
<gene>
    <name evidence="1" type="ORF">J2Z28_004532</name>
</gene>
<comment type="caution">
    <text evidence="1">The sequence shown here is derived from an EMBL/GenBank/DDBJ whole genome shotgun (WGS) entry which is preliminary data.</text>
</comment>
<dbReference type="EMBL" id="JAGIKV010000019">
    <property type="protein sequence ID" value="MBP2247863.1"/>
    <property type="molecule type" value="Genomic_DNA"/>
</dbReference>
<dbReference type="Gene3D" id="2.60.120.260">
    <property type="entry name" value="Galactose-binding domain-like"/>
    <property type="match status" value="1"/>
</dbReference>
<keyword evidence="2" id="KW-1185">Reference proteome</keyword>
<dbReference type="CDD" id="cd19958">
    <property type="entry name" value="pyocin_knob"/>
    <property type="match status" value="2"/>
</dbReference>